<name>A0A0G4F4H0_9ALVE</name>
<feature type="compositionally biased region" description="Basic and acidic residues" evidence="1">
    <location>
        <begin position="669"/>
        <end position="687"/>
    </location>
</feature>
<organism evidence="2">
    <name type="scientific">Chromera velia CCMP2878</name>
    <dbReference type="NCBI Taxonomy" id="1169474"/>
    <lineage>
        <taxon>Eukaryota</taxon>
        <taxon>Sar</taxon>
        <taxon>Alveolata</taxon>
        <taxon>Colpodellida</taxon>
        <taxon>Chromeraceae</taxon>
        <taxon>Chromera</taxon>
    </lineage>
</organism>
<feature type="region of interest" description="Disordered" evidence="1">
    <location>
        <begin position="133"/>
        <end position="259"/>
    </location>
</feature>
<feature type="region of interest" description="Disordered" evidence="1">
    <location>
        <begin position="486"/>
        <end position="542"/>
    </location>
</feature>
<dbReference type="VEuPathDB" id="CryptoDB:Cvel_14995"/>
<feature type="region of interest" description="Disordered" evidence="1">
    <location>
        <begin position="561"/>
        <end position="592"/>
    </location>
</feature>
<feature type="region of interest" description="Disordered" evidence="1">
    <location>
        <begin position="666"/>
        <end position="687"/>
    </location>
</feature>
<feature type="region of interest" description="Disordered" evidence="1">
    <location>
        <begin position="1"/>
        <end position="40"/>
    </location>
</feature>
<feature type="compositionally biased region" description="Basic and acidic residues" evidence="1">
    <location>
        <begin position="164"/>
        <end position="178"/>
    </location>
</feature>
<sequence length="708" mass="78202">MQVGDNSPQGWGRKVAVGENSPRFNLHQPQYTDPPLTPPDPFPPFWHSLTSADFKGQQGAFHDDQCFEGLRAPDWSREVLEKVNKNSSKNFYNEILPTGGPPIMQHTQRARDLPPQFQRQGSTDLHRGFTAGHLLERGADTPLRARTMATDERNSDLDEGDGTTQERDRNGELRDRRGSLVYDQFNQSERRASVEDPGQTAAAAHAPSQVIRPPPVSPPLVHQRSLSSDAFGPAATASDLPPHFPPQRTAARDHQTGRSQLKTLNDIGERMKNDVEIRMQVQPIANFKINRAMIAKWGEYKARELAMARPEGAPRHTRKTRLVVQRPEGEPRENPPMQVREELQREPVSQHVDAPAHLEASVPVLFPLPANTDQVDMYPPSTSPATTAAAPGGWTDSNRRDVPVLATVITTPAAYRDTRTRPSAGLSPYQTEEEQAFGGHPNAPALYRRGQVPLQSETGRLIPLADPRTIPFPPAHAPSQIIRPPPVSPPPVHQCSLSSDAFGPAATASDLPPRFPPQHTATRDHQQQPRNPSVDTFRYPEDDTPVPLLDLSAIPVPNLDLLAPTSPQRASRPETTLTNPMRGGDALTGSGMTDEDLAKIQIGESGRAQLKSLISQKCRAQPEMKACIQSLELGKVKYACLLNLLKMVCNLWTEVLQLQQLQSAAHQSSEGHGEETGGKEQLPRTHQHKEEEIIMIMKEGWKDGGWSQ</sequence>
<protein>
    <submittedName>
        <fullName evidence="2">Uncharacterized protein</fullName>
    </submittedName>
</protein>
<proteinExistence type="predicted"/>
<feature type="compositionally biased region" description="Polar residues" evidence="1">
    <location>
        <begin position="565"/>
        <end position="579"/>
    </location>
</feature>
<dbReference type="AlphaFoldDB" id="A0A0G4F4H0"/>
<accession>A0A0G4F4H0</accession>
<dbReference type="EMBL" id="CDMZ01000101">
    <property type="protein sequence ID" value="CEM06629.1"/>
    <property type="molecule type" value="Genomic_DNA"/>
</dbReference>
<evidence type="ECO:0000256" key="1">
    <source>
        <dbReference type="SAM" id="MobiDB-lite"/>
    </source>
</evidence>
<evidence type="ECO:0000313" key="2">
    <source>
        <dbReference type="EMBL" id="CEM06629.1"/>
    </source>
</evidence>
<gene>
    <name evidence="2" type="ORF">Cvel_14995</name>
</gene>
<reference evidence="2" key="1">
    <citation type="submission" date="2014-11" db="EMBL/GenBank/DDBJ databases">
        <authorList>
            <person name="Otto D Thomas"/>
            <person name="Naeem Raeece"/>
        </authorList>
    </citation>
    <scope>NUCLEOTIDE SEQUENCE</scope>
</reference>